<sequence>MAGSSLETVRFVVKTIAETAIEKEKEFNELDSAAGDGDFGTTLARGFRSLLAEWKRLEKDTRTGEFLKDVTLILIRYMGGTSGPIWGTAFLRAGTAAGDKQELHRADVSEMFQAAVQGIEERGRAKLGDKTLLDALIPAVESLTKGLSSSKTDKEVLAEAARVARASAEATRDLVAKRGRASYTGEESQHAPDAGAMAVAILFEKISDSWM</sequence>
<evidence type="ECO:0000313" key="4">
    <source>
        <dbReference type="EMBL" id="GCE11622.1"/>
    </source>
</evidence>
<evidence type="ECO:0000259" key="3">
    <source>
        <dbReference type="PROSITE" id="PS51480"/>
    </source>
</evidence>
<protein>
    <recommendedName>
        <fullName evidence="3">DhaL domain-containing protein</fullName>
    </recommendedName>
</protein>
<proteinExistence type="predicted"/>
<evidence type="ECO:0000313" key="5">
    <source>
        <dbReference type="Proteomes" id="UP000287352"/>
    </source>
</evidence>
<name>A0A401ZXR0_9CHLR</name>
<evidence type="ECO:0000256" key="2">
    <source>
        <dbReference type="ARBA" id="ARBA00022777"/>
    </source>
</evidence>
<accession>A0A401ZXR0</accession>
<dbReference type="AlphaFoldDB" id="A0A401ZXR0"/>
<dbReference type="InterPro" id="IPR050861">
    <property type="entry name" value="Dihydroxyacetone_Kinase"/>
</dbReference>
<dbReference type="Gene3D" id="1.25.40.340">
    <property type="match status" value="1"/>
</dbReference>
<dbReference type="PROSITE" id="PS51480">
    <property type="entry name" value="DHAL"/>
    <property type="match status" value="1"/>
</dbReference>
<evidence type="ECO:0000256" key="1">
    <source>
        <dbReference type="ARBA" id="ARBA00022679"/>
    </source>
</evidence>
<dbReference type="GO" id="GO:0019563">
    <property type="term" value="P:glycerol catabolic process"/>
    <property type="evidence" value="ECO:0007669"/>
    <property type="project" value="TreeGrafter"/>
</dbReference>
<dbReference type="NCBIfam" id="TIGR02365">
    <property type="entry name" value="dha_L_ycgS"/>
    <property type="match status" value="1"/>
</dbReference>
<keyword evidence="5" id="KW-1185">Reference proteome</keyword>
<dbReference type="EMBL" id="BIFR01000001">
    <property type="protein sequence ID" value="GCE11622.1"/>
    <property type="molecule type" value="Genomic_DNA"/>
</dbReference>
<dbReference type="InterPro" id="IPR012737">
    <property type="entry name" value="DhaK_L_YcgS"/>
</dbReference>
<dbReference type="SUPFAM" id="SSF101473">
    <property type="entry name" value="DhaL-like"/>
    <property type="match status" value="1"/>
</dbReference>
<dbReference type="GO" id="GO:0005829">
    <property type="term" value="C:cytosol"/>
    <property type="evidence" value="ECO:0007669"/>
    <property type="project" value="TreeGrafter"/>
</dbReference>
<dbReference type="GO" id="GO:0004371">
    <property type="term" value="F:glycerone kinase activity"/>
    <property type="evidence" value="ECO:0007669"/>
    <property type="project" value="InterPro"/>
</dbReference>
<gene>
    <name evidence="4" type="ORF">KTT_14810</name>
</gene>
<dbReference type="RefSeq" id="WP_126579311.1">
    <property type="nucleotide sequence ID" value="NZ_BIFR01000001.1"/>
</dbReference>
<dbReference type="SMART" id="SM01120">
    <property type="entry name" value="Dak2"/>
    <property type="match status" value="1"/>
</dbReference>
<dbReference type="PANTHER" id="PTHR28629:SF4">
    <property type="entry name" value="TRIOKINASE_FMN CYCLASE"/>
    <property type="match status" value="1"/>
</dbReference>
<dbReference type="PANTHER" id="PTHR28629">
    <property type="entry name" value="TRIOKINASE/FMN CYCLASE"/>
    <property type="match status" value="1"/>
</dbReference>
<dbReference type="InterPro" id="IPR036117">
    <property type="entry name" value="DhaL_dom_sf"/>
</dbReference>
<keyword evidence="2" id="KW-0418">Kinase</keyword>
<dbReference type="FunFam" id="1.25.40.340:FF:000002">
    <property type="entry name" value="Dihydroxyacetone kinase, L subunit"/>
    <property type="match status" value="1"/>
</dbReference>
<dbReference type="OrthoDB" id="9800291at2"/>
<organism evidence="4 5">
    <name type="scientific">Tengunoibacter tsumagoiensis</name>
    <dbReference type="NCBI Taxonomy" id="2014871"/>
    <lineage>
        <taxon>Bacteria</taxon>
        <taxon>Bacillati</taxon>
        <taxon>Chloroflexota</taxon>
        <taxon>Ktedonobacteria</taxon>
        <taxon>Ktedonobacterales</taxon>
        <taxon>Dictyobacteraceae</taxon>
        <taxon>Tengunoibacter</taxon>
    </lineage>
</organism>
<feature type="domain" description="DhaL" evidence="3">
    <location>
        <begin position="7"/>
        <end position="208"/>
    </location>
</feature>
<dbReference type="InterPro" id="IPR004007">
    <property type="entry name" value="DhaL_dom"/>
</dbReference>
<reference evidence="5" key="1">
    <citation type="submission" date="2018-12" db="EMBL/GenBank/DDBJ databases">
        <title>Tengunoibacter tsumagoiensis gen. nov., sp. nov., Dictyobacter kobayashii sp. nov., D. alpinus sp. nov., and D. joshuensis sp. nov. and description of Dictyobacteraceae fam. nov. within the order Ktedonobacterales isolated from Tengu-no-mugimeshi.</title>
        <authorList>
            <person name="Wang C.M."/>
            <person name="Zheng Y."/>
            <person name="Sakai Y."/>
            <person name="Toyoda A."/>
            <person name="Minakuchi Y."/>
            <person name="Abe K."/>
            <person name="Yokota A."/>
            <person name="Yabe S."/>
        </authorList>
    </citation>
    <scope>NUCLEOTIDE SEQUENCE [LARGE SCALE GENOMIC DNA]</scope>
    <source>
        <strain evidence="5">Uno3</strain>
    </source>
</reference>
<dbReference type="Proteomes" id="UP000287352">
    <property type="component" value="Unassembled WGS sequence"/>
</dbReference>
<keyword evidence="1" id="KW-0808">Transferase</keyword>
<dbReference type="Pfam" id="PF02734">
    <property type="entry name" value="Dak2"/>
    <property type="match status" value="1"/>
</dbReference>
<comment type="caution">
    <text evidence="4">The sequence shown here is derived from an EMBL/GenBank/DDBJ whole genome shotgun (WGS) entry which is preliminary data.</text>
</comment>